<dbReference type="RefSeq" id="WP_101643542.1">
    <property type="nucleotide sequence ID" value="NZ_PGUY01000046.1"/>
</dbReference>
<protein>
    <submittedName>
        <fullName evidence="1">GNAT family N-acetyltransferase</fullName>
    </submittedName>
</protein>
<dbReference type="SUPFAM" id="SSF55729">
    <property type="entry name" value="Acyl-CoA N-acyltransferases (Nat)"/>
    <property type="match status" value="1"/>
</dbReference>
<dbReference type="GO" id="GO:0016740">
    <property type="term" value="F:transferase activity"/>
    <property type="evidence" value="ECO:0007669"/>
    <property type="project" value="UniProtKB-KW"/>
</dbReference>
<comment type="caution">
    <text evidence="1">The sequence shown here is derived from an EMBL/GenBank/DDBJ whole genome shotgun (WGS) entry which is preliminary data.</text>
</comment>
<dbReference type="EMBL" id="PGUY01000046">
    <property type="protein sequence ID" value="PLT29109.1"/>
    <property type="molecule type" value="Genomic_DNA"/>
</dbReference>
<dbReference type="Proteomes" id="UP000234748">
    <property type="component" value="Unassembled WGS sequence"/>
</dbReference>
<name>A0A2N5M420_9BACI</name>
<evidence type="ECO:0000313" key="2">
    <source>
        <dbReference type="Proteomes" id="UP000234748"/>
    </source>
</evidence>
<sequence>MTEWYSKLREYFPEREMKSEAQMKILFSDKEAYKRETGPEHVLIYLEKEDFIFVDYILISGKYRGNGMGSTLLSRLKKKNKPILLEVEPITPSDLDSQKRVQFYERNNFKKANSINYERRHIITDELNSMDIFYWSQERKSEEWVFAKMKEVYTEVHSYKAADVYDKEMQNVSEVLSMKEDKWSVAK</sequence>
<accession>A0A2N5M420</accession>
<organism evidence="1 2">
    <name type="scientific">Peribacillus deserti</name>
    <dbReference type="NCBI Taxonomy" id="673318"/>
    <lineage>
        <taxon>Bacteria</taxon>
        <taxon>Bacillati</taxon>
        <taxon>Bacillota</taxon>
        <taxon>Bacilli</taxon>
        <taxon>Bacillales</taxon>
        <taxon>Bacillaceae</taxon>
        <taxon>Peribacillus</taxon>
    </lineage>
</organism>
<proteinExistence type="predicted"/>
<keyword evidence="1" id="KW-0808">Transferase</keyword>
<gene>
    <name evidence="1" type="ORF">CUU66_14935</name>
</gene>
<dbReference type="AlphaFoldDB" id="A0A2N5M420"/>
<evidence type="ECO:0000313" key="1">
    <source>
        <dbReference type="EMBL" id="PLT29109.1"/>
    </source>
</evidence>
<dbReference type="OrthoDB" id="2425381at2"/>
<dbReference type="Gene3D" id="3.40.630.30">
    <property type="match status" value="1"/>
</dbReference>
<keyword evidence="2" id="KW-1185">Reference proteome</keyword>
<reference evidence="1 2" key="1">
    <citation type="submission" date="2017-11" db="EMBL/GenBank/DDBJ databases">
        <title>Comparitive Functional Genomics of Dry Heat Resistant strains isolated from the Viking Spacecraft.</title>
        <authorList>
            <person name="Seuylemezian A."/>
            <person name="Cooper K."/>
            <person name="Vaishampayan P."/>
        </authorList>
    </citation>
    <scope>NUCLEOTIDE SEQUENCE [LARGE SCALE GENOMIC DNA]</scope>
    <source>
        <strain evidence="1 2">V1-29</strain>
    </source>
</reference>
<dbReference type="InterPro" id="IPR016181">
    <property type="entry name" value="Acyl_CoA_acyltransferase"/>
</dbReference>